<evidence type="ECO:0000313" key="2">
    <source>
        <dbReference type="Proteomes" id="UP000235392"/>
    </source>
</evidence>
<name>A0A2N5T5Q6_9BASI</name>
<comment type="caution">
    <text evidence="1">The sequence shown here is derived from an EMBL/GenBank/DDBJ whole genome shotgun (WGS) entry which is preliminary data.</text>
</comment>
<reference evidence="1 2" key="1">
    <citation type="submission" date="2017-11" db="EMBL/GenBank/DDBJ databases">
        <title>De novo assembly and phasing of dikaryotic genomes from two isolates of Puccinia coronata f. sp. avenae, the causal agent of oat crown rust.</title>
        <authorList>
            <person name="Miller M.E."/>
            <person name="Zhang Y."/>
            <person name="Omidvar V."/>
            <person name="Sperschneider J."/>
            <person name="Schwessinger B."/>
            <person name="Raley C."/>
            <person name="Palmer J.M."/>
            <person name="Garnica D."/>
            <person name="Upadhyaya N."/>
            <person name="Rathjen J."/>
            <person name="Taylor J.M."/>
            <person name="Park R.F."/>
            <person name="Dodds P.N."/>
            <person name="Hirsch C.D."/>
            <person name="Kianian S.F."/>
            <person name="Figueroa M."/>
        </authorList>
    </citation>
    <scope>NUCLEOTIDE SEQUENCE [LARGE SCALE GENOMIC DNA]</scope>
    <source>
        <strain evidence="1">12SD80</strain>
    </source>
</reference>
<gene>
    <name evidence="1" type="ORF">PCASD_13598</name>
</gene>
<dbReference type="Proteomes" id="UP000235392">
    <property type="component" value="Unassembled WGS sequence"/>
</dbReference>
<evidence type="ECO:0000313" key="1">
    <source>
        <dbReference type="EMBL" id="PLW20805.1"/>
    </source>
</evidence>
<dbReference type="EMBL" id="PGCI01000693">
    <property type="protein sequence ID" value="PLW20805.1"/>
    <property type="molecule type" value="Genomic_DNA"/>
</dbReference>
<accession>A0A2N5T5Q6</accession>
<organism evidence="1 2">
    <name type="scientific">Puccinia coronata f. sp. avenae</name>
    <dbReference type="NCBI Taxonomy" id="200324"/>
    <lineage>
        <taxon>Eukaryota</taxon>
        <taxon>Fungi</taxon>
        <taxon>Dikarya</taxon>
        <taxon>Basidiomycota</taxon>
        <taxon>Pucciniomycotina</taxon>
        <taxon>Pucciniomycetes</taxon>
        <taxon>Pucciniales</taxon>
        <taxon>Pucciniaceae</taxon>
        <taxon>Puccinia</taxon>
    </lineage>
</organism>
<sequence length="54" mass="6262">MSNSWLEISIFESSWVVKYLYLQRRFKTQAIAIGRMPEAFGDGSTAQPTQIHDR</sequence>
<dbReference type="AlphaFoldDB" id="A0A2N5T5Q6"/>
<proteinExistence type="predicted"/>
<protein>
    <submittedName>
        <fullName evidence="1">Uncharacterized protein</fullName>
    </submittedName>
</protein>